<accession>A0A2D0NJ48</accession>
<feature type="transmembrane region" description="Helical" evidence="1">
    <location>
        <begin position="20"/>
        <end position="40"/>
    </location>
</feature>
<evidence type="ECO:0000259" key="2">
    <source>
        <dbReference type="Pfam" id="PF09822"/>
    </source>
</evidence>
<keyword evidence="1" id="KW-1133">Transmembrane helix</keyword>
<feature type="domain" description="DUF7088" evidence="3">
    <location>
        <begin position="53"/>
        <end position="156"/>
    </location>
</feature>
<dbReference type="Proteomes" id="UP000223913">
    <property type="component" value="Unassembled WGS sequence"/>
</dbReference>
<name>A0A2D0NJ48_FLAN2</name>
<sequence>MEKLTSVSDSPKSKKTQSLIQLALFAGIVILLNILVNVRIGGRGLYANIDLTEEKRFTLSPATESMLRDLDDVVFVKVLLEGNFPAELKRLQRATLEVLEDFRSVSPYVEFDFEDPSAGTSEEVNQLREQLRAWGLQPTNFGTRDESQIVYPFAFVRYGDRVFPVDIFEEDVPGVIPDEIINLSISQLEYKLANAIQKVQVSPNNREYILFTEGHGELDSMQLYDFRTSLDAFYATASVDLDSIITIDQQVKLLVVAKPTESFSERDKFKIDQYVMTGGKVLWLIDHVAMGLDTLMVKPLPYYPAPYELGLADILFKYGIRFQDNFVLDYRCSNIPLIMGPQGTPPKFFRYPYHPVIVPEVDHPITKGLGLINLRYPSGLDTEVQLPPGLNRTVLFSSSVNSMYQKLPVGMDFDFLRYPLKQEAFQKPPQPLAMLIEGEFPSFFANRMSAEMKEGMEQLNIEIRDQSLPTSMIVVADGDIARNEINRDGTPNALGYNIYEANGRGYLFRGNKDFLINCVEYLVSPHGVFEARGKEVKLRLLDKMKAEQQKTIWQMVNVVFPIFFLVLFGFGYNWWRRRKYAGK</sequence>
<evidence type="ECO:0000313" key="5">
    <source>
        <dbReference type="Proteomes" id="UP000223913"/>
    </source>
</evidence>
<dbReference type="EMBL" id="PDUD01000001">
    <property type="protein sequence ID" value="PHN08420.1"/>
    <property type="molecule type" value="Genomic_DNA"/>
</dbReference>
<dbReference type="AlphaFoldDB" id="A0A2D0NJ48"/>
<dbReference type="OrthoDB" id="9777219at2"/>
<organism evidence="4 5">
    <name type="scientific">Flavilitoribacter nigricans (strain ATCC 23147 / DSM 23189 / NBRC 102662 / NCIMB 1420 / SS-2)</name>
    <name type="common">Lewinella nigricans</name>
    <dbReference type="NCBI Taxonomy" id="1122177"/>
    <lineage>
        <taxon>Bacteria</taxon>
        <taxon>Pseudomonadati</taxon>
        <taxon>Bacteroidota</taxon>
        <taxon>Saprospiria</taxon>
        <taxon>Saprospirales</taxon>
        <taxon>Lewinellaceae</taxon>
        <taxon>Flavilitoribacter</taxon>
    </lineage>
</organism>
<dbReference type="InterPro" id="IPR019196">
    <property type="entry name" value="ABC_transp_unknown"/>
</dbReference>
<proteinExistence type="predicted"/>
<evidence type="ECO:0000259" key="3">
    <source>
        <dbReference type="Pfam" id="PF23357"/>
    </source>
</evidence>
<gene>
    <name evidence="4" type="primary">gldG</name>
    <name evidence="4" type="ORF">CRP01_00470</name>
</gene>
<evidence type="ECO:0000256" key="1">
    <source>
        <dbReference type="SAM" id="Phobius"/>
    </source>
</evidence>
<comment type="caution">
    <text evidence="4">The sequence shown here is derived from an EMBL/GenBank/DDBJ whole genome shotgun (WGS) entry which is preliminary data.</text>
</comment>
<protein>
    <submittedName>
        <fullName evidence="4">Gliding motility-associated ABC transporter substrate-binding protein GldG</fullName>
    </submittedName>
</protein>
<keyword evidence="1" id="KW-0472">Membrane</keyword>
<dbReference type="Pfam" id="PF23357">
    <property type="entry name" value="DUF7088"/>
    <property type="match status" value="1"/>
</dbReference>
<feature type="domain" description="ABC-type uncharacterised transport system" evidence="2">
    <location>
        <begin position="209"/>
        <end position="518"/>
    </location>
</feature>
<dbReference type="InterPro" id="IPR055396">
    <property type="entry name" value="DUF7088"/>
</dbReference>
<feature type="transmembrane region" description="Helical" evidence="1">
    <location>
        <begin position="552"/>
        <end position="575"/>
    </location>
</feature>
<reference evidence="4 5" key="1">
    <citation type="submission" date="2017-10" db="EMBL/GenBank/DDBJ databases">
        <title>The draft genome sequence of Lewinella nigricans NBRC 102662.</title>
        <authorList>
            <person name="Wang K."/>
        </authorList>
    </citation>
    <scope>NUCLEOTIDE SEQUENCE [LARGE SCALE GENOMIC DNA]</scope>
    <source>
        <strain evidence="4 5">NBRC 102662</strain>
    </source>
</reference>
<dbReference type="Pfam" id="PF09822">
    <property type="entry name" value="ABC_transp_aux"/>
    <property type="match status" value="1"/>
</dbReference>
<dbReference type="InterPro" id="IPR019863">
    <property type="entry name" value="Motility-assoc_ABC-rel_GldG"/>
</dbReference>
<dbReference type="NCBIfam" id="TIGR03521">
    <property type="entry name" value="GldG"/>
    <property type="match status" value="1"/>
</dbReference>
<keyword evidence="1" id="KW-0812">Transmembrane</keyword>
<keyword evidence="5" id="KW-1185">Reference proteome</keyword>
<evidence type="ECO:0000313" key="4">
    <source>
        <dbReference type="EMBL" id="PHN08420.1"/>
    </source>
</evidence>